<organism evidence="1 2">
    <name type="scientific">Avena sativa</name>
    <name type="common">Oat</name>
    <dbReference type="NCBI Taxonomy" id="4498"/>
    <lineage>
        <taxon>Eukaryota</taxon>
        <taxon>Viridiplantae</taxon>
        <taxon>Streptophyta</taxon>
        <taxon>Embryophyta</taxon>
        <taxon>Tracheophyta</taxon>
        <taxon>Spermatophyta</taxon>
        <taxon>Magnoliopsida</taxon>
        <taxon>Liliopsida</taxon>
        <taxon>Poales</taxon>
        <taxon>Poaceae</taxon>
        <taxon>BOP clade</taxon>
        <taxon>Pooideae</taxon>
        <taxon>Poodae</taxon>
        <taxon>Poeae</taxon>
        <taxon>Poeae Chloroplast Group 1 (Aveneae type)</taxon>
        <taxon>Aveninae</taxon>
        <taxon>Avena</taxon>
    </lineage>
</organism>
<evidence type="ECO:0000313" key="1">
    <source>
        <dbReference type="EnsemblPlants" id="AVESA.00010b.r2.1AG0031490.1.CDS"/>
    </source>
</evidence>
<sequence>MILRVAVLLFYIFQCIHGQPDNLGFISIDCGIAANFTYQDPVTNIIYVSDYGFIAPGENHNISSDYMKPSLAKGYFSLRFFPHGVRNCYTMRSLVMGNRYLVRASFYYGNYDGLNKPPVFDLYLGTNYWHEVNFGDSRSVNWMDIIVVSPADYLQVCLVNKGSGTPFISGLDLRPLENTLYPAVNATQSLALINSNRFHLGPTGNSLIRYPSDPHDRIWSTYDAIPNSTVISTTAVIQNNLSGIYDVPSSVMQNAATVINSSRIDFSWDPSDPSADVSSKYFFVFYFADLQNVPSNAVRQFDIIINNKTQNIELCRPMFLFVNYLSSIVHGMSNYNVSLVSAKSATLPPILNAMEIYLVKPITEVATDLGDAKAMMAIQETFGVIKNWMGDPCTPKAFIWRGLKCSYPPGDPSNITALNLSSFQLVGAISTNFGDLKALQYLDLSRNNLSGPIPNFLGQISSLILLDLSSNNLSGPIPYSLLQKSRNGSLSLRVGDNANICANSTACISGQKKVNGTLLAEIIIPILATIALFIILFLLLRQVLKRKAKKRATHHEDESVLLENREFSYRELKHITDNFSQETGKGGFGPVFLGYLENGNSVAVKVRSESSSQGGREFLAEAQHLTRIHHKNLVSLVGYCQDRNHLALVYEYMPEGDLQDKLRATSSSRPLTWEQRLQIALDAAQGLEYLHFACKPALIYRDVKSRNILLSTDLVAKIADFGLTKVFGDSKTHITTEPVGTIGYLDPEYFRSFHISEKSDVYSFAVVLLELITGRPPVVPISDSVRIHVGEWVQQSLDHDTMESIVDAKMGGDYDINSVRKAANLALHCKREVSRERPTMVEVVAQLKECLVLENCRVRRRRSLGSNGDGSTCLGEGSALGAEEERGGEIQVFADGPVTR</sequence>
<proteinExistence type="predicted"/>
<evidence type="ECO:0000313" key="2">
    <source>
        <dbReference type="Proteomes" id="UP001732700"/>
    </source>
</evidence>
<dbReference type="EnsemblPlants" id="AVESA.00010b.r2.1AG0031490.1">
    <property type="protein sequence ID" value="AVESA.00010b.r2.1AG0031490.1.CDS"/>
    <property type="gene ID" value="AVESA.00010b.r2.1AG0031490"/>
</dbReference>
<reference evidence="1" key="1">
    <citation type="submission" date="2021-05" db="EMBL/GenBank/DDBJ databases">
        <authorList>
            <person name="Scholz U."/>
            <person name="Mascher M."/>
            <person name="Fiebig A."/>
        </authorList>
    </citation>
    <scope>NUCLEOTIDE SEQUENCE [LARGE SCALE GENOMIC DNA]</scope>
</reference>
<name>A0ACD5TCU9_AVESA</name>
<accession>A0ACD5TCU9</accession>
<keyword evidence="2" id="KW-1185">Reference proteome</keyword>
<dbReference type="Proteomes" id="UP001732700">
    <property type="component" value="Chromosome 1A"/>
</dbReference>
<reference evidence="1" key="2">
    <citation type="submission" date="2025-09" db="UniProtKB">
        <authorList>
            <consortium name="EnsemblPlants"/>
        </authorList>
    </citation>
    <scope>IDENTIFICATION</scope>
</reference>
<protein>
    <submittedName>
        <fullName evidence="1">Uncharacterized protein</fullName>
    </submittedName>
</protein>